<dbReference type="PANTHER" id="PTHR33908:SF3">
    <property type="entry name" value="UNDECAPRENYL PHOSPHATE-ALPHA-4-AMINO-4-DEOXY-L-ARABINOSE ARABINOSYL TRANSFERASE"/>
    <property type="match status" value="1"/>
</dbReference>
<dbReference type="EMBL" id="AKVJ01000011">
    <property type="protein sequence ID" value="EIW19765.1"/>
    <property type="molecule type" value="Genomic_DNA"/>
</dbReference>
<comment type="subcellular location">
    <subcellularLocation>
        <location evidence="1">Cell membrane</location>
        <topology evidence="1">Multi-pass membrane protein</topology>
    </subcellularLocation>
</comment>
<keyword evidence="6 8" id="KW-1133">Transmembrane helix</keyword>
<feature type="transmembrane region" description="Helical" evidence="8">
    <location>
        <begin position="7"/>
        <end position="26"/>
    </location>
</feature>
<evidence type="ECO:0000259" key="9">
    <source>
        <dbReference type="Pfam" id="PF13231"/>
    </source>
</evidence>
<keyword evidence="2" id="KW-1003">Cell membrane</keyword>
<evidence type="ECO:0000256" key="6">
    <source>
        <dbReference type="ARBA" id="ARBA00022989"/>
    </source>
</evidence>
<proteinExistence type="predicted"/>
<feature type="transmembrane region" description="Helical" evidence="8">
    <location>
        <begin position="286"/>
        <end position="303"/>
    </location>
</feature>
<dbReference type="GO" id="GO:0016763">
    <property type="term" value="F:pentosyltransferase activity"/>
    <property type="evidence" value="ECO:0007669"/>
    <property type="project" value="TreeGrafter"/>
</dbReference>
<keyword evidence="3" id="KW-0328">Glycosyltransferase</keyword>
<comment type="caution">
    <text evidence="10">The sequence shown here is derived from an EMBL/GenBank/DDBJ whole genome shotgun (WGS) entry which is preliminary data.</text>
</comment>
<evidence type="ECO:0000256" key="4">
    <source>
        <dbReference type="ARBA" id="ARBA00022679"/>
    </source>
</evidence>
<dbReference type="GO" id="GO:0010041">
    <property type="term" value="P:response to iron(III) ion"/>
    <property type="evidence" value="ECO:0007669"/>
    <property type="project" value="TreeGrafter"/>
</dbReference>
<reference evidence="10 11" key="1">
    <citation type="journal article" date="2012" name="J. Bacteriol.">
        <title>Draft Genome Sequences for Two Metal-Reducing Pelosinus fermentans Strains Isolated from a Cr(VI)-Contaminated Site and for Type Strain R7.</title>
        <authorList>
            <person name="Brown S.D."/>
            <person name="Podar M."/>
            <person name="Klingeman D.M."/>
            <person name="Johnson C.M."/>
            <person name="Yang Z.K."/>
            <person name="Utturkar S.M."/>
            <person name="Land M.L."/>
            <person name="Mosher J.J."/>
            <person name="Hurt R.A.Jr."/>
            <person name="Phelps T.J."/>
            <person name="Palumbo A.V."/>
            <person name="Arkin A.P."/>
            <person name="Hazen T.C."/>
            <person name="Elias D.A."/>
        </authorList>
    </citation>
    <scope>NUCLEOTIDE SEQUENCE [LARGE SCALE GENOMIC DNA]</scope>
    <source>
        <strain evidence="10 11">B4</strain>
    </source>
</reference>
<dbReference type="Pfam" id="PF13231">
    <property type="entry name" value="PMT_2"/>
    <property type="match status" value="1"/>
</dbReference>
<dbReference type="InterPro" id="IPR038731">
    <property type="entry name" value="RgtA/B/C-like"/>
</dbReference>
<evidence type="ECO:0000256" key="1">
    <source>
        <dbReference type="ARBA" id="ARBA00004651"/>
    </source>
</evidence>
<feature type="transmembrane region" description="Helical" evidence="8">
    <location>
        <begin position="206"/>
        <end position="231"/>
    </location>
</feature>
<feature type="domain" description="Glycosyltransferase RgtA/B/C/D-like" evidence="9">
    <location>
        <begin position="64"/>
        <end position="215"/>
    </location>
</feature>
<organism evidence="10 11">
    <name type="scientific">Pelosinus fermentans B4</name>
    <dbReference type="NCBI Taxonomy" id="1149862"/>
    <lineage>
        <taxon>Bacteria</taxon>
        <taxon>Bacillati</taxon>
        <taxon>Bacillota</taxon>
        <taxon>Negativicutes</taxon>
        <taxon>Selenomonadales</taxon>
        <taxon>Sporomusaceae</taxon>
        <taxon>Pelosinus</taxon>
    </lineage>
</organism>
<dbReference type="PATRIC" id="fig|1149862.3.peg.915"/>
<keyword evidence="11" id="KW-1185">Reference proteome</keyword>
<keyword evidence="7 8" id="KW-0472">Membrane</keyword>
<feature type="transmembrane region" description="Helical" evidence="8">
    <location>
        <begin position="92"/>
        <end position="110"/>
    </location>
</feature>
<dbReference type="OrthoDB" id="9775035at2"/>
<dbReference type="Proteomes" id="UP000004324">
    <property type="component" value="Unassembled WGS sequence"/>
</dbReference>
<evidence type="ECO:0000313" key="11">
    <source>
        <dbReference type="Proteomes" id="UP000004324"/>
    </source>
</evidence>
<evidence type="ECO:0000256" key="5">
    <source>
        <dbReference type="ARBA" id="ARBA00022692"/>
    </source>
</evidence>
<feature type="transmembrane region" description="Helical" evidence="8">
    <location>
        <begin position="339"/>
        <end position="362"/>
    </location>
</feature>
<accession>I8RM21</accession>
<feature type="transmembrane region" description="Helical" evidence="8">
    <location>
        <begin position="174"/>
        <end position="194"/>
    </location>
</feature>
<evidence type="ECO:0000313" key="10">
    <source>
        <dbReference type="EMBL" id="EIW19765.1"/>
    </source>
</evidence>
<protein>
    <submittedName>
        <fullName evidence="10">Glycosyl transferase family protein</fullName>
    </submittedName>
</protein>
<gene>
    <name evidence="10" type="ORF">FB4_0016</name>
</gene>
<feature type="transmembrane region" description="Helical" evidence="8">
    <location>
        <begin position="368"/>
        <end position="388"/>
    </location>
</feature>
<dbReference type="GO" id="GO:0009103">
    <property type="term" value="P:lipopolysaccharide biosynthetic process"/>
    <property type="evidence" value="ECO:0007669"/>
    <property type="project" value="UniProtKB-ARBA"/>
</dbReference>
<feature type="transmembrane region" description="Helical" evidence="8">
    <location>
        <begin position="309"/>
        <end position="327"/>
    </location>
</feature>
<feature type="transmembrane region" description="Helical" evidence="8">
    <location>
        <begin position="395"/>
        <end position="418"/>
    </location>
</feature>
<dbReference type="AlphaFoldDB" id="I8RM21"/>
<evidence type="ECO:0000256" key="7">
    <source>
        <dbReference type="ARBA" id="ARBA00023136"/>
    </source>
</evidence>
<dbReference type="GO" id="GO:0005886">
    <property type="term" value="C:plasma membrane"/>
    <property type="evidence" value="ECO:0007669"/>
    <property type="project" value="UniProtKB-SubCell"/>
</dbReference>
<dbReference type="RefSeq" id="WP_007931729.1">
    <property type="nucleotide sequence ID" value="NZ_AKVJ01000011.1"/>
</dbReference>
<evidence type="ECO:0000256" key="3">
    <source>
        <dbReference type="ARBA" id="ARBA00022676"/>
    </source>
</evidence>
<keyword evidence="4 10" id="KW-0808">Transferase</keyword>
<dbReference type="PANTHER" id="PTHR33908">
    <property type="entry name" value="MANNOSYLTRANSFERASE YKCB-RELATED"/>
    <property type="match status" value="1"/>
</dbReference>
<sequence length="518" mass="58422">MMINKKALLSILLILGVAGILMFTFLGTHPLLDPDEPVYAETAREMLQFQDFISPRIYGDFWYDKPPMYYWLVAAAFKIFGFSEFSARFPSAFLAVSGAILVYLAGRKLFNERAGLLAALVLATSLEYFYLGNAAVTDMTLTFFLTAALLAFLHQKYYLLYGFTALAVVTKGPVALFFCGVIVSLYLLVTGSLNKIKIMNVVRGSVLFALIALPWYVVMYSLHGMVFIDTFVGFHNVTRFLQPEHASGAVWYYYIPVLILGFFPWSSLLVQAFFTAIKEKGEYRNPCVFLMIWASVIFLFFSLSQTKLVSYILPMYPPLALLTGYYFDKVWTEQRYKALQCASGIFGIVAALLSAGLLYAGTAVTTELMVSVKVLSVILAVLAAFVLVQSFRRNFRAVFTIQVLGVMIFFAVLMMQALPIITPGLSVKPFVNEFQQHYDGQAPVYVEKFYRPGFMYYSGIPGTELSRENLAAVADSKSGRAYLVMKKKNYDKLPTAMQSKFRLFIMQEDKVLLMYENK</sequence>
<keyword evidence="5 8" id="KW-0812">Transmembrane</keyword>
<dbReference type="InterPro" id="IPR050297">
    <property type="entry name" value="LipidA_mod_glycosyltrf_83"/>
</dbReference>
<evidence type="ECO:0000256" key="8">
    <source>
        <dbReference type="SAM" id="Phobius"/>
    </source>
</evidence>
<feature type="transmembrane region" description="Helical" evidence="8">
    <location>
        <begin position="251"/>
        <end position="274"/>
    </location>
</feature>
<name>I8RM21_9FIRM</name>
<evidence type="ECO:0000256" key="2">
    <source>
        <dbReference type="ARBA" id="ARBA00022475"/>
    </source>
</evidence>